<evidence type="ECO:0000313" key="7">
    <source>
        <dbReference type="EMBL" id="MCZ4521874.1"/>
    </source>
</evidence>
<dbReference type="InterPro" id="IPR043428">
    <property type="entry name" value="LivM-like"/>
</dbReference>
<dbReference type="EMBL" id="JAPWIJ010000015">
    <property type="protein sequence ID" value="MCZ4521874.1"/>
    <property type="molecule type" value="Genomic_DNA"/>
</dbReference>
<keyword evidence="5 6" id="KW-0472">Membrane</keyword>
<accession>A0ABT4MLK4</accession>
<feature type="transmembrane region" description="Helical" evidence="6">
    <location>
        <begin position="156"/>
        <end position="176"/>
    </location>
</feature>
<name>A0ABT4MLK4_9NOCA</name>
<evidence type="ECO:0000256" key="6">
    <source>
        <dbReference type="SAM" id="Phobius"/>
    </source>
</evidence>
<evidence type="ECO:0000313" key="8">
    <source>
        <dbReference type="Proteomes" id="UP001081071"/>
    </source>
</evidence>
<evidence type="ECO:0000256" key="2">
    <source>
        <dbReference type="ARBA" id="ARBA00022475"/>
    </source>
</evidence>
<comment type="caution">
    <text evidence="7">The sequence shown here is derived from an EMBL/GenBank/DDBJ whole genome shotgun (WGS) entry which is preliminary data.</text>
</comment>
<keyword evidence="4 6" id="KW-1133">Transmembrane helix</keyword>
<evidence type="ECO:0000256" key="1">
    <source>
        <dbReference type="ARBA" id="ARBA00004651"/>
    </source>
</evidence>
<proteinExistence type="predicted"/>
<feature type="transmembrane region" description="Helical" evidence="6">
    <location>
        <begin position="65"/>
        <end position="85"/>
    </location>
</feature>
<feature type="transmembrane region" description="Helical" evidence="6">
    <location>
        <begin position="6"/>
        <end position="31"/>
    </location>
</feature>
<feature type="transmembrane region" description="Helical" evidence="6">
    <location>
        <begin position="38"/>
        <end position="59"/>
    </location>
</feature>
<keyword evidence="8" id="KW-1185">Reference proteome</keyword>
<dbReference type="InterPro" id="IPR001851">
    <property type="entry name" value="ABC_transp_permease"/>
</dbReference>
<reference evidence="7" key="1">
    <citation type="submission" date="2022-12" db="EMBL/GenBank/DDBJ databases">
        <authorList>
            <person name="Krivoruchko A.V."/>
            <person name="Elkin A."/>
        </authorList>
    </citation>
    <scope>NUCLEOTIDE SEQUENCE</scope>
    <source>
        <strain evidence="7">IEGM 1391</strain>
    </source>
</reference>
<gene>
    <name evidence="7" type="ORF">O4220_25425</name>
</gene>
<evidence type="ECO:0000256" key="3">
    <source>
        <dbReference type="ARBA" id="ARBA00022692"/>
    </source>
</evidence>
<sequence>MDIIGALQISLAQLVGPSAIFYALLAIGLNLHFGYAGLLNFGQIGFALLGGYGVGITTITYEQPLWLGILVGLAAAGLLALVLGIPTLRLRADYLAIVTIAASEILRLVFRSTATDSVTKSTNGITGFAGPFTSMSPFEGGKSYSFLGVRFLGNDLWAMLVGWTLVLLLCGVIYLLTHSPWGRVLKAVREDEDAARSLGKNVFVYKMQALVLGGVIGGMGGVFNALQTQSINPDFYSTAQTFFAFGALILGGAATVFGPVLGAMLFWFLLSIPDAILRQLISGDDPVLNLTGAQVGATRFVLLGILIAVLMVFRPQGILGNKREVQLNA</sequence>
<evidence type="ECO:0000256" key="4">
    <source>
        <dbReference type="ARBA" id="ARBA00022989"/>
    </source>
</evidence>
<protein>
    <submittedName>
        <fullName evidence="7">Branched-chain amino acid ABC transporter permease</fullName>
    </submittedName>
</protein>
<feature type="transmembrane region" description="Helical" evidence="6">
    <location>
        <begin position="290"/>
        <end position="313"/>
    </location>
</feature>
<dbReference type="RefSeq" id="WP_032404006.1">
    <property type="nucleotide sequence ID" value="NZ_JAPWIJ010000015.1"/>
</dbReference>
<keyword evidence="3 6" id="KW-0812">Transmembrane</keyword>
<dbReference type="Proteomes" id="UP001081071">
    <property type="component" value="Unassembled WGS sequence"/>
</dbReference>
<dbReference type="Pfam" id="PF02653">
    <property type="entry name" value="BPD_transp_2"/>
    <property type="match status" value="1"/>
</dbReference>
<organism evidence="7 8">
    <name type="scientific">Rhodococcus ruber</name>
    <dbReference type="NCBI Taxonomy" id="1830"/>
    <lineage>
        <taxon>Bacteria</taxon>
        <taxon>Bacillati</taxon>
        <taxon>Actinomycetota</taxon>
        <taxon>Actinomycetes</taxon>
        <taxon>Mycobacteriales</taxon>
        <taxon>Nocardiaceae</taxon>
        <taxon>Rhodococcus</taxon>
    </lineage>
</organism>
<comment type="subcellular location">
    <subcellularLocation>
        <location evidence="1">Cell membrane</location>
        <topology evidence="1">Multi-pass membrane protein</topology>
    </subcellularLocation>
</comment>
<dbReference type="PANTHER" id="PTHR30482:SF10">
    <property type="entry name" value="HIGH-AFFINITY BRANCHED-CHAIN AMINO ACID TRANSPORT PROTEIN BRAE"/>
    <property type="match status" value="1"/>
</dbReference>
<dbReference type="CDD" id="cd06581">
    <property type="entry name" value="TM_PBP1_LivM_like"/>
    <property type="match status" value="1"/>
</dbReference>
<keyword evidence="2" id="KW-1003">Cell membrane</keyword>
<feature type="transmembrane region" description="Helical" evidence="6">
    <location>
        <begin position="242"/>
        <end position="270"/>
    </location>
</feature>
<dbReference type="PANTHER" id="PTHR30482">
    <property type="entry name" value="HIGH-AFFINITY BRANCHED-CHAIN AMINO ACID TRANSPORT SYSTEM PERMEASE"/>
    <property type="match status" value="1"/>
</dbReference>
<evidence type="ECO:0000256" key="5">
    <source>
        <dbReference type="ARBA" id="ARBA00023136"/>
    </source>
</evidence>